<dbReference type="AlphaFoldDB" id="A0A5N5DWI5"/>
<accession>A0A5N5DWI5</accession>
<protein>
    <submittedName>
        <fullName evidence="1">DNA polymerase III subunit epsilon</fullName>
    </submittedName>
</protein>
<proteinExistence type="predicted"/>
<sequence>GLDLMVDQADWHAERQRDFAEYLLSQGRDVGDVDGQWPIRVIA</sequence>
<feature type="non-terminal residue" evidence="1">
    <location>
        <position position="1"/>
    </location>
</feature>
<gene>
    <name evidence="1" type="ORF">BS297_25380</name>
</gene>
<dbReference type="Proteomes" id="UP000325576">
    <property type="component" value="Unassembled WGS sequence"/>
</dbReference>
<dbReference type="EMBL" id="MRBO01000677">
    <property type="protein sequence ID" value="KAB2582508.1"/>
    <property type="molecule type" value="Genomic_DNA"/>
</dbReference>
<comment type="caution">
    <text evidence="1">The sequence shown here is derived from an EMBL/GenBank/DDBJ whole genome shotgun (WGS) entry which is preliminary data.</text>
</comment>
<organism evidence="1 2">
    <name type="scientific">Rhodococcus erythropolis</name>
    <name type="common">Arthrobacter picolinophilus</name>
    <dbReference type="NCBI Taxonomy" id="1833"/>
    <lineage>
        <taxon>Bacteria</taxon>
        <taxon>Bacillati</taxon>
        <taxon>Actinomycetota</taxon>
        <taxon>Actinomycetes</taxon>
        <taxon>Mycobacteriales</taxon>
        <taxon>Nocardiaceae</taxon>
        <taxon>Rhodococcus</taxon>
        <taxon>Rhodococcus erythropolis group</taxon>
    </lineage>
</organism>
<evidence type="ECO:0000313" key="1">
    <source>
        <dbReference type="EMBL" id="KAB2582508.1"/>
    </source>
</evidence>
<name>A0A5N5DWI5_RHOER</name>
<reference evidence="1 2" key="1">
    <citation type="journal article" date="2017" name="Poromechanics V (2013)">
        <title>Genomic Characterization of the Arsenic-Tolerant Actinobacterium, &lt;i&gt;Rhodococcus erythropolis&lt;/i&gt; S43.</title>
        <authorList>
            <person name="Retamal-Morales G."/>
            <person name="Mehnert M."/>
            <person name="Schwabe R."/>
            <person name="Tischler D."/>
            <person name="Schloemann M."/>
            <person name="Levican G.J."/>
        </authorList>
    </citation>
    <scope>NUCLEOTIDE SEQUENCE [LARGE SCALE GENOMIC DNA]</scope>
    <source>
        <strain evidence="1 2">S43</strain>
    </source>
</reference>
<evidence type="ECO:0000313" key="2">
    <source>
        <dbReference type="Proteomes" id="UP000325576"/>
    </source>
</evidence>